<evidence type="ECO:0000313" key="1">
    <source>
        <dbReference type="EMBL" id="CCD33689.1"/>
    </source>
</evidence>
<protein>
    <submittedName>
        <fullName evidence="1">Uncharacterized protein</fullName>
    </submittedName>
</protein>
<gene>
    <name evidence="1" type="ORF">BofuT4_uP066480.1</name>
</gene>
<reference evidence="2" key="1">
    <citation type="journal article" date="2011" name="PLoS Genet.">
        <title>Genomic analysis of the necrotrophic fungal pathogens Sclerotinia sclerotiorum and Botrytis cinerea.</title>
        <authorList>
            <person name="Amselem J."/>
            <person name="Cuomo C.A."/>
            <person name="van Kan J.A."/>
            <person name="Viaud M."/>
            <person name="Benito E.P."/>
            <person name="Couloux A."/>
            <person name="Coutinho P.M."/>
            <person name="de Vries R.P."/>
            <person name="Dyer P.S."/>
            <person name="Fillinger S."/>
            <person name="Fournier E."/>
            <person name="Gout L."/>
            <person name="Hahn M."/>
            <person name="Kohn L."/>
            <person name="Lapalu N."/>
            <person name="Plummer K.M."/>
            <person name="Pradier J.M."/>
            <person name="Quevillon E."/>
            <person name="Sharon A."/>
            <person name="Simon A."/>
            <person name="ten Have A."/>
            <person name="Tudzynski B."/>
            <person name="Tudzynski P."/>
            <person name="Wincker P."/>
            <person name="Andrew M."/>
            <person name="Anthouard V."/>
            <person name="Beever R.E."/>
            <person name="Beffa R."/>
            <person name="Benoit I."/>
            <person name="Bouzid O."/>
            <person name="Brault B."/>
            <person name="Chen Z."/>
            <person name="Choquer M."/>
            <person name="Collemare J."/>
            <person name="Cotton P."/>
            <person name="Danchin E.G."/>
            <person name="Da Silva C."/>
            <person name="Gautier A."/>
            <person name="Giraud C."/>
            <person name="Giraud T."/>
            <person name="Gonzalez C."/>
            <person name="Grossetete S."/>
            <person name="Guldener U."/>
            <person name="Henrissat B."/>
            <person name="Howlett B.J."/>
            <person name="Kodira C."/>
            <person name="Kretschmer M."/>
            <person name="Lappartient A."/>
            <person name="Leroch M."/>
            <person name="Levis C."/>
            <person name="Mauceli E."/>
            <person name="Neuveglise C."/>
            <person name="Oeser B."/>
            <person name="Pearson M."/>
            <person name="Poulain J."/>
            <person name="Poussereau N."/>
            <person name="Quesneville H."/>
            <person name="Rascle C."/>
            <person name="Schumacher J."/>
            <person name="Segurens B."/>
            <person name="Sexton A."/>
            <person name="Silva E."/>
            <person name="Sirven C."/>
            <person name="Soanes D.M."/>
            <person name="Talbot N.J."/>
            <person name="Templeton M."/>
            <person name="Yandava C."/>
            <person name="Yarden O."/>
            <person name="Zeng Q."/>
            <person name="Rollins J.A."/>
            <person name="Lebrun M.H."/>
            <person name="Dickman M."/>
        </authorList>
    </citation>
    <scope>NUCLEOTIDE SEQUENCE [LARGE SCALE GENOMIC DNA]</scope>
    <source>
        <strain evidence="2">T4</strain>
    </source>
</reference>
<sequence>MSRPNVGSEQLCMMKISGKKIIQFQAAVPGYKPKASVKS</sequence>
<proteinExistence type="predicted"/>
<accession>G2XRM7</accession>
<dbReference type="EMBL" id="FQ790257">
    <property type="protein sequence ID" value="CCD33689.1"/>
    <property type="molecule type" value="Genomic_DNA"/>
</dbReference>
<name>G2XRM7_BOTF4</name>
<dbReference type="InParanoid" id="G2XRM7"/>
<dbReference type="HOGENOM" id="CLU_3319940_0_0_1"/>
<dbReference type="Proteomes" id="UP000008177">
    <property type="component" value="Unplaced contigs"/>
</dbReference>
<dbReference type="AlphaFoldDB" id="G2XRM7"/>
<evidence type="ECO:0000313" key="2">
    <source>
        <dbReference type="Proteomes" id="UP000008177"/>
    </source>
</evidence>
<organism evidence="1 2">
    <name type="scientific">Botryotinia fuckeliana (strain T4)</name>
    <name type="common">Noble rot fungus</name>
    <name type="synonym">Botrytis cinerea</name>
    <dbReference type="NCBI Taxonomy" id="999810"/>
    <lineage>
        <taxon>Eukaryota</taxon>
        <taxon>Fungi</taxon>
        <taxon>Dikarya</taxon>
        <taxon>Ascomycota</taxon>
        <taxon>Pezizomycotina</taxon>
        <taxon>Leotiomycetes</taxon>
        <taxon>Helotiales</taxon>
        <taxon>Sclerotiniaceae</taxon>
        <taxon>Botrytis</taxon>
    </lineage>
</organism>